<keyword evidence="3" id="KW-1185">Reference proteome</keyword>
<sequence length="665" mass="75284">MWKRTIALGLIAIGLQVSLGASSGNAYEYEDTPTEVADGIHIPRELTLLEDIPYYVIPNALLNKAEGSISPQTVKVIEAENHWSGAWNWWKIHTDAGDRWIKTAPWQFDTPPPTTINLMTETPLYAKPSENSKPTAALSPQEVQVVDAEKGWFRNSSGTGEVYNPKKWLKIHTTWLGDQWVHLNLDQIGNFYPADQMSYFSNYYYNLKPQFDYQTYQTDGTLSKQFAHVTGKFRTFLGTYYQIETADGVKWTFGGGQPIVAETKIIKRTHPSALYTYPSSQYEDEPKLILTGDLPYYEKTYNEYITNYGYDGDWYHVRTPQGEGWFNPTFAEPEDAVAETATIQLNSPVTALFRYPNTGIILNHGQIGPQTLHPIAAWTDPNGIRWFQINSFVGESWIHLDPFQDRVILKDRETDAVIQSDSSYQGAFLQNEKGAYTDGSESIGYDDKQGEPFLDTAFLARLYHFELTGPDVAGWWTLKDDSGYAFQIKAGDLQASTLWDGKLVKPLKLSSSPDPSSKQGPPFLSLTDVRTLFGATTSVNIGNNIGKMVTLNAQRYTIDHLQLPPNAVNHQLPISGLIYENRYLDYNSIAPVFQLTVKNRDLGETSTTEQVAAMKLLYDLGYSSRLYDISMDHPLQPGMNHFTIRFHAGERIIWQRDWDIMDTAK</sequence>
<evidence type="ECO:0000256" key="1">
    <source>
        <dbReference type="SAM" id="SignalP"/>
    </source>
</evidence>
<proteinExistence type="predicted"/>
<feature type="chain" id="PRO_5046654223" evidence="1">
    <location>
        <begin position="27"/>
        <end position="665"/>
    </location>
</feature>
<name>A0ABN8H149_9BACL</name>
<dbReference type="Proteomes" id="UP000838821">
    <property type="component" value="Unassembled WGS sequence"/>
</dbReference>
<reference evidence="2" key="1">
    <citation type="submission" date="2022-01" db="EMBL/GenBank/DDBJ databases">
        <authorList>
            <person name="Criscuolo A."/>
        </authorList>
    </citation>
    <scope>NUCLEOTIDE SEQUENCE</scope>
    <source>
        <strain evidence="2">CIP111891</strain>
    </source>
</reference>
<protein>
    <submittedName>
        <fullName evidence="2">Uncharacterized protein</fullName>
    </submittedName>
</protein>
<evidence type="ECO:0000313" key="2">
    <source>
        <dbReference type="EMBL" id="CAH1224326.1"/>
    </source>
</evidence>
<keyword evidence="1" id="KW-0732">Signal</keyword>
<accession>A0ABN8H149</accession>
<gene>
    <name evidence="2" type="ORF">PAECIP111891_05644</name>
</gene>
<organism evidence="2 3">
    <name type="scientific">Paenibacillus allorhizoplanae</name>
    <dbReference type="NCBI Taxonomy" id="2905648"/>
    <lineage>
        <taxon>Bacteria</taxon>
        <taxon>Bacillati</taxon>
        <taxon>Bacillota</taxon>
        <taxon>Bacilli</taxon>
        <taxon>Bacillales</taxon>
        <taxon>Paenibacillaceae</taxon>
        <taxon>Paenibacillus</taxon>
    </lineage>
</organism>
<feature type="signal peptide" evidence="1">
    <location>
        <begin position="1"/>
        <end position="26"/>
    </location>
</feature>
<evidence type="ECO:0000313" key="3">
    <source>
        <dbReference type="Proteomes" id="UP000838821"/>
    </source>
</evidence>
<dbReference type="RefSeq" id="WP_236291791.1">
    <property type="nucleotide sequence ID" value="NZ_CAKMMW010000024.1"/>
</dbReference>
<dbReference type="EMBL" id="CAKMMW010000024">
    <property type="protein sequence ID" value="CAH1224326.1"/>
    <property type="molecule type" value="Genomic_DNA"/>
</dbReference>
<comment type="caution">
    <text evidence="2">The sequence shown here is derived from an EMBL/GenBank/DDBJ whole genome shotgun (WGS) entry which is preliminary data.</text>
</comment>